<gene>
    <name evidence="1" type="ORF">SAMN05216480_11422</name>
</gene>
<dbReference type="EMBL" id="FPBK01000014">
    <property type="protein sequence ID" value="SFU69714.1"/>
    <property type="molecule type" value="Genomic_DNA"/>
</dbReference>
<dbReference type="STRING" id="1224947.SAMN05216480_11422"/>
<evidence type="ECO:0000313" key="2">
    <source>
        <dbReference type="Proteomes" id="UP000199138"/>
    </source>
</evidence>
<evidence type="ECO:0000313" key="1">
    <source>
        <dbReference type="EMBL" id="SFU69714.1"/>
    </source>
</evidence>
<reference evidence="1 2" key="1">
    <citation type="submission" date="2016-10" db="EMBL/GenBank/DDBJ databases">
        <authorList>
            <person name="de Groot N.N."/>
        </authorList>
    </citation>
    <scope>NUCLEOTIDE SEQUENCE [LARGE SCALE GENOMIC DNA]</scope>
    <source>
        <strain evidence="1 2">CGMCC 1.12333</strain>
    </source>
</reference>
<proteinExistence type="predicted"/>
<sequence>MIPEAIQVNMTIHHIVFTILDVTETEKFYTKIFGQALYTNSSTAMYHVGQAMLIFVAKEKNRILNLPLRLLVLIM</sequence>
<organism evidence="1 2">
    <name type="scientific">Pustulibacterium marinum</name>
    <dbReference type="NCBI Taxonomy" id="1224947"/>
    <lineage>
        <taxon>Bacteria</taxon>
        <taxon>Pseudomonadati</taxon>
        <taxon>Bacteroidota</taxon>
        <taxon>Flavobacteriia</taxon>
        <taxon>Flavobacteriales</taxon>
        <taxon>Flavobacteriaceae</taxon>
        <taxon>Pustulibacterium</taxon>
    </lineage>
</organism>
<dbReference type="OrthoDB" id="192739at2"/>
<accession>A0A1I7IA28</accession>
<dbReference type="Proteomes" id="UP000199138">
    <property type="component" value="Unassembled WGS sequence"/>
</dbReference>
<dbReference type="RefSeq" id="WP_093026055.1">
    <property type="nucleotide sequence ID" value="NZ_FPBK01000014.1"/>
</dbReference>
<protein>
    <recommendedName>
        <fullName evidence="3">Glyoxalase/Bleomycin resistance protein/Dioxygenase superfamily protein</fullName>
    </recommendedName>
</protein>
<dbReference type="SUPFAM" id="SSF54593">
    <property type="entry name" value="Glyoxalase/Bleomycin resistance protein/Dihydroxybiphenyl dioxygenase"/>
    <property type="match status" value="1"/>
</dbReference>
<dbReference type="AlphaFoldDB" id="A0A1I7IA28"/>
<name>A0A1I7IA28_9FLAO</name>
<keyword evidence="2" id="KW-1185">Reference proteome</keyword>
<dbReference type="InterPro" id="IPR029068">
    <property type="entry name" value="Glyas_Bleomycin-R_OHBP_Dase"/>
</dbReference>
<evidence type="ECO:0008006" key="3">
    <source>
        <dbReference type="Google" id="ProtNLM"/>
    </source>
</evidence>